<organism evidence="6 7">
    <name type="scientific">Nitrobacter winogradskyi (strain ATCC 25391 / DSM 10237 / CIP 104748 / NCIMB 11846 / Nb-255)</name>
    <dbReference type="NCBI Taxonomy" id="323098"/>
    <lineage>
        <taxon>Bacteria</taxon>
        <taxon>Pseudomonadati</taxon>
        <taxon>Pseudomonadota</taxon>
        <taxon>Alphaproteobacteria</taxon>
        <taxon>Hyphomicrobiales</taxon>
        <taxon>Nitrobacteraceae</taxon>
        <taxon>Nitrobacter</taxon>
    </lineage>
</organism>
<evidence type="ECO:0000256" key="3">
    <source>
        <dbReference type="ARBA" id="ARBA00023125"/>
    </source>
</evidence>
<accession>Q3SUE5</accession>
<dbReference type="AlphaFoldDB" id="Q3SUE5"/>
<evidence type="ECO:0000313" key="7">
    <source>
        <dbReference type="Proteomes" id="UP000002531"/>
    </source>
</evidence>
<dbReference type="OrthoDB" id="7615137at2"/>
<evidence type="ECO:0000256" key="4">
    <source>
        <dbReference type="ARBA" id="ARBA00023172"/>
    </source>
</evidence>
<dbReference type="InterPro" id="IPR050808">
    <property type="entry name" value="Phage_Integrase"/>
</dbReference>
<dbReference type="HOGENOM" id="CLU_027562_17_7_5"/>
<dbReference type="InterPro" id="IPR038488">
    <property type="entry name" value="Integrase_DNA-bd_sf"/>
</dbReference>
<evidence type="ECO:0000259" key="5">
    <source>
        <dbReference type="PROSITE" id="PS51898"/>
    </source>
</evidence>
<dbReference type="Gene3D" id="3.30.160.390">
    <property type="entry name" value="Integrase, DNA-binding domain"/>
    <property type="match status" value="1"/>
</dbReference>
<gene>
    <name evidence="6" type="ordered locus">Nwi_0831</name>
</gene>
<comment type="similarity">
    <text evidence="1">Belongs to the 'phage' integrase family.</text>
</comment>
<dbReference type="InterPro" id="IPR010998">
    <property type="entry name" value="Integrase_recombinase_N"/>
</dbReference>
<protein>
    <submittedName>
        <fullName evidence="6">Phage integrase</fullName>
    </submittedName>
</protein>
<keyword evidence="4" id="KW-0233">DNA recombination</keyword>
<dbReference type="PROSITE" id="PS51898">
    <property type="entry name" value="TYR_RECOMBINASE"/>
    <property type="match status" value="1"/>
</dbReference>
<evidence type="ECO:0000256" key="2">
    <source>
        <dbReference type="ARBA" id="ARBA00022908"/>
    </source>
</evidence>
<dbReference type="GO" id="GO:0003677">
    <property type="term" value="F:DNA binding"/>
    <property type="evidence" value="ECO:0007669"/>
    <property type="project" value="UniProtKB-KW"/>
</dbReference>
<dbReference type="SUPFAM" id="SSF56349">
    <property type="entry name" value="DNA breaking-rejoining enzymes"/>
    <property type="match status" value="1"/>
</dbReference>
<keyword evidence="3" id="KW-0238">DNA-binding</keyword>
<dbReference type="Gene3D" id="1.10.150.130">
    <property type="match status" value="1"/>
</dbReference>
<dbReference type="Gene3D" id="1.10.443.10">
    <property type="entry name" value="Intergrase catalytic core"/>
    <property type="match status" value="1"/>
</dbReference>
<dbReference type="EMBL" id="CP000115">
    <property type="protein sequence ID" value="ABA04096.1"/>
    <property type="molecule type" value="Genomic_DNA"/>
</dbReference>
<dbReference type="Proteomes" id="UP000002531">
    <property type="component" value="Chromosome"/>
</dbReference>
<sequence>MKAHLTERNVKGLQPKQKNIIVYDEEVVGFGVRITSGGTRAFILTYRIEARERRLTIGAWPDWSVTAAREEAKRLKREIDQGRDPMAERDEARESPNVRQLIDRYLEEHASKLAKRNRDDQASMLRKLVEPAWGPRKAAEIQPDDVDRLLCQIAGGTLGKRGRKPTPVRANRVGEILRKMFNLAIRWRIRTDNPAAGFARNAEAPRDRYLSTDEIGRLSAALDAHPNRRAADAVRLILLTGARRGEVLGARWDQFDLDAAVWIKPAATTKQRRLHRAPISASAAALLRTIRLRVPKDCEWVFPGDAEGKPLQDIKRFWEDVRTKAELPAVRTHDLRHTFASLLVSGGMTLPMIGKLLGHTQVQTTQRYAHLLDDPLRAGLEQVGDMLRAKPRLVQNVATA</sequence>
<dbReference type="InterPro" id="IPR013762">
    <property type="entry name" value="Integrase-like_cat_sf"/>
</dbReference>
<keyword evidence="2" id="KW-0229">DNA integration</keyword>
<keyword evidence="7" id="KW-1185">Reference proteome</keyword>
<dbReference type="InterPro" id="IPR025166">
    <property type="entry name" value="Integrase_DNA_bind_dom"/>
</dbReference>
<dbReference type="Pfam" id="PF00589">
    <property type="entry name" value="Phage_integrase"/>
    <property type="match status" value="1"/>
</dbReference>
<dbReference type="InterPro" id="IPR002104">
    <property type="entry name" value="Integrase_catalytic"/>
</dbReference>
<dbReference type="CDD" id="cd00796">
    <property type="entry name" value="INT_Rci_Hp1_C"/>
    <property type="match status" value="1"/>
</dbReference>
<feature type="domain" description="Tyr recombinase" evidence="5">
    <location>
        <begin position="205"/>
        <end position="381"/>
    </location>
</feature>
<dbReference type="Pfam" id="PF13356">
    <property type="entry name" value="Arm-DNA-bind_3"/>
    <property type="match status" value="1"/>
</dbReference>
<dbReference type="GO" id="GO:0015074">
    <property type="term" value="P:DNA integration"/>
    <property type="evidence" value="ECO:0007669"/>
    <property type="project" value="UniProtKB-KW"/>
</dbReference>
<dbReference type="PANTHER" id="PTHR30629">
    <property type="entry name" value="PROPHAGE INTEGRASE"/>
    <property type="match status" value="1"/>
</dbReference>
<reference evidence="6 7" key="1">
    <citation type="journal article" date="2006" name="Appl. Environ. Microbiol.">
        <title>Genome sequence of the chemolithoautotrophic nitrite-oxidizing bacterium Nitrobacter winogradskyi Nb-255.</title>
        <authorList>
            <person name="Starkenburg S.R."/>
            <person name="Chain P.S."/>
            <person name="Sayavedra-Soto L.A."/>
            <person name="Hauser L."/>
            <person name="Land M.L."/>
            <person name="Larimer F.W."/>
            <person name="Malfatti S.A."/>
            <person name="Klotz M.G."/>
            <person name="Bottomley P.J."/>
            <person name="Arp D.J."/>
            <person name="Hickey W.J."/>
        </authorList>
    </citation>
    <scope>NUCLEOTIDE SEQUENCE [LARGE SCALE GENOMIC DNA]</scope>
    <source>
        <strain evidence="7">ATCC 25391 / DSM 10237 / CIP 104748 / NCIMB 11846 / Nb-255</strain>
    </source>
</reference>
<dbReference type="RefSeq" id="WP_011314144.1">
    <property type="nucleotide sequence ID" value="NC_007406.1"/>
</dbReference>
<dbReference type="GO" id="GO:0006310">
    <property type="term" value="P:DNA recombination"/>
    <property type="evidence" value="ECO:0007669"/>
    <property type="project" value="UniProtKB-KW"/>
</dbReference>
<name>Q3SUE5_NITWN</name>
<dbReference type="PANTHER" id="PTHR30629:SF2">
    <property type="entry name" value="PROPHAGE INTEGRASE INTS-RELATED"/>
    <property type="match status" value="1"/>
</dbReference>
<dbReference type="STRING" id="323098.Nwi_0831"/>
<evidence type="ECO:0000313" key="6">
    <source>
        <dbReference type="EMBL" id="ABA04096.1"/>
    </source>
</evidence>
<proteinExistence type="inferred from homology"/>
<dbReference type="KEGG" id="nwi:Nwi_0831"/>
<dbReference type="InterPro" id="IPR011010">
    <property type="entry name" value="DNA_brk_join_enz"/>
</dbReference>
<evidence type="ECO:0000256" key="1">
    <source>
        <dbReference type="ARBA" id="ARBA00008857"/>
    </source>
</evidence>
<dbReference type="eggNOG" id="COG0582">
    <property type="taxonomic scope" value="Bacteria"/>
</dbReference>